<sequence length="85" mass="8667">MNQLVEINGMTCGGCVKSVEKALQSIDGVESVNVTLNPPVANLETNHSVSDADLMHALSEAGNYSIAGKSEDESAPKKSGGCGCG</sequence>
<dbReference type="OrthoDB" id="1521937at2"/>
<name>A0A1H5WZ31_9FLAO</name>
<organism evidence="3 4">
    <name type="scientific">Halpernia humi</name>
    <dbReference type="NCBI Taxonomy" id="493375"/>
    <lineage>
        <taxon>Bacteria</taxon>
        <taxon>Pseudomonadati</taxon>
        <taxon>Bacteroidota</taxon>
        <taxon>Flavobacteriia</taxon>
        <taxon>Flavobacteriales</taxon>
        <taxon>Weeksellaceae</taxon>
        <taxon>Chryseobacterium group</taxon>
        <taxon>Halpernia</taxon>
    </lineage>
</organism>
<dbReference type="Proteomes" id="UP000236738">
    <property type="component" value="Unassembled WGS sequence"/>
</dbReference>
<dbReference type="PROSITE" id="PS50846">
    <property type="entry name" value="HMA_2"/>
    <property type="match status" value="1"/>
</dbReference>
<proteinExistence type="predicted"/>
<feature type="domain" description="HMA" evidence="2">
    <location>
        <begin position="1"/>
        <end position="67"/>
    </location>
</feature>
<dbReference type="Pfam" id="PF00403">
    <property type="entry name" value="HMA"/>
    <property type="match status" value="1"/>
</dbReference>
<dbReference type="PROSITE" id="PS01047">
    <property type="entry name" value="HMA_1"/>
    <property type="match status" value="1"/>
</dbReference>
<keyword evidence="4" id="KW-1185">Reference proteome</keyword>
<keyword evidence="1" id="KW-0479">Metal-binding</keyword>
<dbReference type="GO" id="GO:0046872">
    <property type="term" value="F:metal ion binding"/>
    <property type="evidence" value="ECO:0007669"/>
    <property type="project" value="UniProtKB-KW"/>
</dbReference>
<dbReference type="InterPro" id="IPR006121">
    <property type="entry name" value="HMA_dom"/>
</dbReference>
<dbReference type="AlphaFoldDB" id="A0A1H5WZ31"/>
<dbReference type="InterPro" id="IPR017969">
    <property type="entry name" value="Heavy-metal-associated_CS"/>
</dbReference>
<dbReference type="InterPro" id="IPR036163">
    <property type="entry name" value="HMA_dom_sf"/>
</dbReference>
<evidence type="ECO:0000313" key="4">
    <source>
        <dbReference type="Proteomes" id="UP000236738"/>
    </source>
</evidence>
<evidence type="ECO:0000256" key="1">
    <source>
        <dbReference type="ARBA" id="ARBA00022723"/>
    </source>
</evidence>
<protein>
    <submittedName>
        <fullName evidence="3">Cu+-exporting ATPase</fullName>
    </submittedName>
</protein>
<evidence type="ECO:0000313" key="3">
    <source>
        <dbReference type="EMBL" id="SEG04277.1"/>
    </source>
</evidence>
<reference evidence="4" key="1">
    <citation type="submission" date="2016-10" db="EMBL/GenBank/DDBJ databases">
        <authorList>
            <person name="Varghese N."/>
            <person name="Submissions S."/>
        </authorList>
    </citation>
    <scope>NUCLEOTIDE SEQUENCE [LARGE SCALE GENOMIC DNA]</scope>
    <source>
        <strain evidence="4">DSM 21580</strain>
    </source>
</reference>
<dbReference type="SUPFAM" id="SSF55008">
    <property type="entry name" value="HMA, heavy metal-associated domain"/>
    <property type="match status" value="1"/>
</dbReference>
<dbReference type="RefSeq" id="WP_103913347.1">
    <property type="nucleotide sequence ID" value="NZ_FNUS01000002.1"/>
</dbReference>
<accession>A0A1H5WZ31</accession>
<evidence type="ECO:0000259" key="2">
    <source>
        <dbReference type="PROSITE" id="PS50846"/>
    </source>
</evidence>
<gene>
    <name evidence="3" type="ORF">SAMN05421847_1373</name>
</gene>
<dbReference type="Gene3D" id="3.30.70.100">
    <property type="match status" value="1"/>
</dbReference>
<dbReference type="EMBL" id="FNUS01000002">
    <property type="protein sequence ID" value="SEG04277.1"/>
    <property type="molecule type" value="Genomic_DNA"/>
</dbReference>
<dbReference type="CDD" id="cd00371">
    <property type="entry name" value="HMA"/>
    <property type="match status" value="1"/>
</dbReference>